<evidence type="ECO:0000256" key="8">
    <source>
        <dbReference type="ARBA" id="ARBA00023136"/>
    </source>
</evidence>
<feature type="region of interest" description="Disordered" evidence="11">
    <location>
        <begin position="263"/>
        <end position="282"/>
    </location>
</feature>
<dbReference type="Pfam" id="PF03471">
    <property type="entry name" value="CorC_HlyC"/>
    <property type="match status" value="1"/>
</dbReference>
<gene>
    <name evidence="15" type="ORF">GCM10023200_49200</name>
</gene>
<reference evidence="16" key="1">
    <citation type="journal article" date="2019" name="Int. J. Syst. Evol. Microbiol.">
        <title>The Global Catalogue of Microorganisms (GCM) 10K type strain sequencing project: providing services to taxonomists for standard genome sequencing and annotation.</title>
        <authorList>
            <consortium name="The Broad Institute Genomics Platform"/>
            <consortium name="The Broad Institute Genome Sequencing Center for Infectious Disease"/>
            <person name="Wu L."/>
            <person name="Ma J."/>
        </authorList>
    </citation>
    <scope>NUCLEOTIDE SEQUENCE [LARGE SCALE GENOMIC DNA]</scope>
    <source>
        <strain evidence="16">JCM 17979</strain>
    </source>
</reference>
<feature type="transmembrane region" description="Helical" evidence="12">
    <location>
        <begin position="94"/>
        <end position="114"/>
    </location>
</feature>
<proteinExistence type="inferred from homology"/>
<dbReference type="PROSITE" id="PS51371">
    <property type="entry name" value="CBS"/>
    <property type="match status" value="2"/>
</dbReference>
<dbReference type="PROSITE" id="PS51846">
    <property type="entry name" value="CNNM"/>
    <property type="match status" value="1"/>
</dbReference>
<feature type="transmembrane region" description="Helical" evidence="12">
    <location>
        <begin position="67"/>
        <end position="88"/>
    </location>
</feature>
<dbReference type="SMART" id="SM00116">
    <property type="entry name" value="CBS"/>
    <property type="match status" value="2"/>
</dbReference>
<evidence type="ECO:0000256" key="9">
    <source>
        <dbReference type="PROSITE-ProRule" id="PRU00703"/>
    </source>
</evidence>
<dbReference type="InterPro" id="IPR000644">
    <property type="entry name" value="CBS_dom"/>
</dbReference>
<evidence type="ECO:0000256" key="11">
    <source>
        <dbReference type="SAM" id="MobiDB-lite"/>
    </source>
</evidence>
<comment type="subcellular location">
    <subcellularLocation>
        <location evidence="1">Cell membrane</location>
        <topology evidence="1">Multi-pass membrane protein</topology>
    </subcellularLocation>
</comment>
<dbReference type="SUPFAM" id="SSF56176">
    <property type="entry name" value="FAD-binding/transporter-associated domain-like"/>
    <property type="match status" value="1"/>
</dbReference>
<keyword evidence="5" id="KW-0677">Repeat</keyword>
<organism evidence="15 16">
    <name type="scientific">Actinomycetospora chlora</name>
    <dbReference type="NCBI Taxonomy" id="663608"/>
    <lineage>
        <taxon>Bacteria</taxon>
        <taxon>Bacillati</taxon>
        <taxon>Actinomycetota</taxon>
        <taxon>Actinomycetes</taxon>
        <taxon>Pseudonocardiales</taxon>
        <taxon>Pseudonocardiaceae</taxon>
        <taxon>Actinomycetospora</taxon>
    </lineage>
</organism>
<evidence type="ECO:0000256" key="10">
    <source>
        <dbReference type="PROSITE-ProRule" id="PRU01193"/>
    </source>
</evidence>
<evidence type="ECO:0000256" key="2">
    <source>
        <dbReference type="ARBA" id="ARBA00006337"/>
    </source>
</evidence>
<evidence type="ECO:0000256" key="6">
    <source>
        <dbReference type="ARBA" id="ARBA00022989"/>
    </source>
</evidence>
<evidence type="ECO:0000256" key="12">
    <source>
        <dbReference type="SAM" id="Phobius"/>
    </source>
</evidence>
<comment type="caution">
    <text evidence="15">The sequence shown here is derived from an EMBL/GenBank/DDBJ whole genome shotgun (WGS) entry which is preliminary data.</text>
</comment>
<feature type="transmembrane region" description="Helical" evidence="12">
    <location>
        <begin position="6"/>
        <end position="29"/>
    </location>
</feature>
<dbReference type="InterPro" id="IPR044751">
    <property type="entry name" value="Ion_transp-like_CBS"/>
</dbReference>
<dbReference type="SMART" id="SM01091">
    <property type="entry name" value="CorC_HlyC"/>
    <property type="match status" value="1"/>
</dbReference>
<evidence type="ECO:0000256" key="5">
    <source>
        <dbReference type="ARBA" id="ARBA00022737"/>
    </source>
</evidence>
<dbReference type="Proteomes" id="UP001500928">
    <property type="component" value="Unassembled WGS sequence"/>
</dbReference>
<protein>
    <submittedName>
        <fullName evidence="15">Hemolysin family protein</fullName>
    </submittedName>
</protein>
<dbReference type="CDD" id="cd04590">
    <property type="entry name" value="CBS_pair_CorC_HlyC_assoc"/>
    <property type="match status" value="1"/>
</dbReference>
<dbReference type="Gene3D" id="3.10.580.10">
    <property type="entry name" value="CBS-domain"/>
    <property type="match status" value="1"/>
</dbReference>
<dbReference type="InterPro" id="IPR036318">
    <property type="entry name" value="FAD-bd_PCMH-like_sf"/>
</dbReference>
<evidence type="ECO:0000313" key="16">
    <source>
        <dbReference type="Proteomes" id="UP001500928"/>
    </source>
</evidence>
<evidence type="ECO:0000313" key="15">
    <source>
        <dbReference type="EMBL" id="GAA4805853.1"/>
    </source>
</evidence>
<dbReference type="PANTHER" id="PTHR22777:SF32">
    <property type="entry name" value="UPF0053 INNER MEMBRANE PROTEIN YFJD"/>
    <property type="match status" value="1"/>
</dbReference>
<dbReference type="Pfam" id="PF00571">
    <property type="entry name" value="CBS"/>
    <property type="match status" value="2"/>
</dbReference>
<evidence type="ECO:0000256" key="3">
    <source>
        <dbReference type="ARBA" id="ARBA00022475"/>
    </source>
</evidence>
<dbReference type="EMBL" id="BAABHO010000052">
    <property type="protein sequence ID" value="GAA4805853.1"/>
    <property type="molecule type" value="Genomic_DNA"/>
</dbReference>
<dbReference type="RefSeq" id="WP_345421945.1">
    <property type="nucleotide sequence ID" value="NZ_BAABHO010000052.1"/>
</dbReference>
<dbReference type="InterPro" id="IPR002550">
    <property type="entry name" value="CNNM"/>
</dbReference>
<evidence type="ECO:0000259" key="14">
    <source>
        <dbReference type="PROSITE" id="PS51846"/>
    </source>
</evidence>
<dbReference type="PANTHER" id="PTHR22777">
    <property type="entry name" value="HEMOLYSIN-RELATED"/>
    <property type="match status" value="1"/>
</dbReference>
<comment type="similarity">
    <text evidence="2">Belongs to the UPF0053 family.</text>
</comment>
<keyword evidence="6 10" id="KW-1133">Transmembrane helix</keyword>
<dbReference type="SUPFAM" id="SSF54631">
    <property type="entry name" value="CBS-domain pair"/>
    <property type="match status" value="1"/>
</dbReference>
<feature type="domain" description="CBS" evidence="13">
    <location>
        <begin position="207"/>
        <end position="266"/>
    </location>
</feature>
<evidence type="ECO:0000259" key="13">
    <source>
        <dbReference type="PROSITE" id="PS51371"/>
    </source>
</evidence>
<evidence type="ECO:0000256" key="4">
    <source>
        <dbReference type="ARBA" id="ARBA00022692"/>
    </source>
</evidence>
<feature type="transmembrane region" description="Helical" evidence="12">
    <location>
        <begin position="135"/>
        <end position="154"/>
    </location>
</feature>
<keyword evidence="4 10" id="KW-0812">Transmembrane</keyword>
<accession>A0ABP9C6K0</accession>
<keyword evidence="7 9" id="KW-0129">CBS domain</keyword>
<dbReference type="Pfam" id="PF01595">
    <property type="entry name" value="CNNM"/>
    <property type="match status" value="1"/>
</dbReference>
<feature type="domain" description="CBS" evidence="13">
    <location>
        <begin position="288"/>
        <end position="345"/>
    </location>
</feature>
<feature type="domain" description="CNNM transmembrane" evidence="14">
    <location>
        <begin position="1"/>
        <end position="188"/>
    </location>
</feature>
<evidence type="ECO:0000256" key="7">
    <source>
        <dbReference type="ARBA" id="ARBA00023122"/>
    </source>
</evidence>
<keyword evidence="3" id="KW-1003">Cell membrane</keyword>
<feature type="compositionally biased region" description="Basic and acidic residues" evidence="11">
    <location>
        <begin position="451"/>
        <end position="485"/>
    </location>
</feature>
<name>A0ABP9C6K0_9PSEU</name>
<dbReference type="InterPro" id="IPR046342">
    <property type="entry name" value="CBS_dom_sf"/>
</dbReference>
<dbReference type="Gene3D" id="3.30.465.10">
    <property type="match status" value="1"/>
</dbReference>
<evidence type="ECO:0000256" key="1">
    <source>
        <dbReference type="ARBA" id="ARBA00004651"/>
    </source>
</evidence>
<keyword evidence="8 10" id="KW-0472">Membrane</keyword>
<dbReference type="InterPro" id="IPR016169">
    <property type="entry name" value="FAD-bd_PCMH_sub2"/>
</dbReference>
<dbReference type="InterPro" id="IPR005170">
    <property type="entry name" value="Transptr-assoc_dom"/>
</dbReference>
<feature type="region of interest" description="Disordered" evidence="11">
    <location>
        <begin position="433"/>
        <end position="485"/>
    </location>
</feature>
<keyword evidence="16" id="KW-1185">Reference proteome</keyword>
<sequence>MTSGLVGQLVAAILLVPLAGVFAAADAALSTVSRARVDGLVREGATGARALAAVVADRPRHLNLLTLLRLGCEAAAAVLGAYVALALIPSDGLALLVAGLVVVLVSYVLIGVGPRTLGRQHAYGIALAVATPVRLLARLLGPLASLLIVIGNAITPGRGFREGPFSSEVELRELVDMAERGGLVDDDERAMIQSVFDLGDTRVREVMVPRTEMVWIEREKSVRQALALALRSGYSRIPVIGENVDDLVGVVYLKDLVRRTVEQGDTQRSGAGPSGQAPADRAGAVEEVMRPANYVPDSRRADGLLRDMQRERNHMALVVDEYGGTAGLVTIEDLLEEIVGEITDEYDAAEHRPLEHLDGDSWRVAARLPVEDLEQAAGVEFDVEDVDTVGGLLAQRLGRVPLPGAEAEIAGLRLRAEGGEDARGRMRIASLLVWRPPSDDDEGGDGTPAQRTDEPTGDDAGRNDHTGDRGDLAQTGARERKDDRG</sequence>